<feature type="compositionally biased region" description="Polar residues" evidence="1">
    <location>
        <begin position="98"/>
        <end position="110"/>
    </location>
</feature>
<proteinExistence type="predicted"/>
<evidence type="ECO:0000256" key="1">
    <source>
        <dbReference type="SAM" id="MobiDB-lite"/>
    </source>
</evidence>
<sequence length="379" mass="40025">MEPAQITLAIRSTLNTTRIIQQYMQHQNLAKRYREIEVLDPTPVTQGEDDLLPANLDLGDLTPPLFSPCSLPLSAASAPTSEAPLDSSIDPAADGTPLKTTEPAQVTAGTTRLGHESPGAPLVGAEQATSFPGGGPTEDNPPPDAVATKSTIEPTPGINESSLPTPLTFEPDWEAPPSSCFPPKTQNLASAPVPIQFTSCNVIAAPGAVSFPFPTDDPQGAVFVFSCPDSLGAAIFSPLPPIAPWLEAGLEAPAHQVTCRGSALCLPVLVGHRAAPRVQQETVTPPPQELRKFLEDVCGSHKRVQLALQQWGDFSQILRATRALMGEGKGKGKGDAVAYWWVRVFRDQLLTYGMGQGLLHGPLGDASVPASEDPPRPSP</sequence>
<dbReference type="AlphaFoldDB" id="M7BSE2"/>
<feature type="region of interest" description="Disordered" evidence="1">
    <location>
        <begin position="73"/>
        <end position="163"/>
    </location>
</feature>
<organism evidence="2 3">
    <name type="scientific">Chelonia mydas</name>
    <name type="common">Green sea-turtle</name>
    <name type="synonym">Chelonia agassizi</name>
    <dbReference type="NCBI Taxonomy" id="8469"/>
    <lineage>
        <taxon>Eukaryota</taxon>
        <taxon>Metazoa</taxon>
        <taxon>Chordata</taxon>
        <taxon>Craniata</taxon>
        <taxon>Vertebrata</taxon>
        <taxon>Euteleostomi</taxon>
        <taxon>Archelosauria</taxon>
        <taxon>Testudinata</taxon>
        <taxon>Testudines</taxon>
        <taxon>Cryptodira</taxon>
        <taxon>Durocryptodira</taxon>
        <taxon>Americhelydia</taxon>
        <taxon>Chelonioidea</taxon>
        <taxon>Cheloniidae</taxon>
        <taxon>Chelonia</taxon>
    </lineage>
</organism>
<name>M7BSE2_CHEMY</name>
<keyword evidence="3" id="KW-1185">Reference proteome</keyword>
<evidence type="ECO:0000313" key="2">
    <source>
        <dbReference type="EMBL" id="EMP40109.1"/>
    </source>
</evidence>
<feature type="compositionally biased region" description="Low complexity" evidence="1">
    <location>
        <begin position="73"/>
        <end position="85"/>
    </location>
</feature>
<evidence type="ECO:0000313" key="3">
    <source>
        <dbReference type="Proteomes" id="UP000031443"/>
    </source>
</evidence>
<dbReference type="EMBL" id="KB514564">
    <property type="protein sequence ID" value="EMP40109.1"/>
    <property type="molecule type" value="Genomic_DNA"/>
</dbReference>
<gene>
    <name evidence="2" type="ORF">UY3_02656</name>
</gene>
<accession>M7BSE2</accession>
<feature type="compositionally biased region" description="Polar residues" evidence="1">
    <location>
        <begin position="148"/>
        <end position="163"/>
    </location>
</feature>
<protein>
    <submittedName>
        <fullName evidence="2">Uncharacterized protein</fullName>
    </submittedName>
</protein>
<reference evidence="3" key="1">
    <citation type="journal article" date="2013" name="Nat. Genet.">
        <title>The draft genomes of soft-shell turtle and green sea turtle yield insights into the development and evolution of the turtle-specific body plan.</title>
        <authorList>
            <person name="Wang Z."/>
            <person name="Pascual-Anaya J."/>
            <person name="Zadissa A."/>
            <person name="Li W."/>
            <person name="Niimura Y."/>
            <person name="Huang Z."/>
            <person name="Li C."/>
            <person name="White S."/>
            <person name="Xiong Z."/>
            <person name="Fang D."/>
            <person name="Wang B."/>
            <person name="Ming Y."/>
            <person name="Chen Y."/>
            <person name="Zheng Y."/>
            <person name="Kuraku S."/>
            <person name="Pignatelli M."/>
            <person name="Herrero J."/>
            <person name="Beal K."/>
            <person name="Nozawa M."/>
            <person name="Li Q."/>
            <person name="Wang J."/>
            <person name="Zhang H."/>
            <person name="Yu L."/>
            <person name="Shigenobu S."/>
            <person name="Wang J."/>
            <person name="Liu J."/>
            <person name="Flicek P."/>
            <person name="Searle S."/>
            <person name="Wang J."/>
            <person name="Kuratani S."/>
            <person name="Yin Y."/>
            <person name="Aken B."/>
            <person name="Zhang G."/>
            <person name="Irie N."/>
        </authorList>
    </citation>
    <scope>NUCLEOTIDE SEQUENCE [LARGE SCALE GENOMIC DNA]</scope>
</reference>
<dbReference type="Proteomes" id="UP000031443">
    <property type="component" value="Unassembled WGS sequence"/>
</dbReference>